<feature type="compositionally biased region" description="Low complexity" evidence="3">
    <location>
        <begin position="891"/>
        <end position="910"/>
    </location>
</feature>
<dbReference type="CDD" id="cd00111">
    <property type="entry name" value="Trefoil"/>
    <property type="match status" value="1"/>
</dbReference>
<evidence type="ECO:0000256" key="3">
    <source>
        <dbReference type="SAM" id="MobiDB-lite"/>
    </source>
</evidence>
<protein>
    <submittedName>
        <fullName evidence="6">Oidioi.mRNA.OKI2018_I69.XSR.g15261.t1.cds</fullName>
    </submittedName>
</protein>
<feature type="signal peptide" evidence="4">
    <location>
        <begin position="1"/>
        <end position="18"/>
    </location>
</feature>
<organism evidence="6 7">
    <name type="scientific">Oikopleura dioica</name>
    <name type="common">Tunicate</name>
    <dbReference type="NCBI Taxonomy" id="34765"/>
    <lineage>
        <taxon>Eukaryota</taxon>
        <taxon>Metazoa</taxon>
        <taxon>Chordata</taxon>
        <taxon>Tunicata</taxon>
        <taxon>Appendicularia</taxon>
        <taxon>Copelata</taxon>
        <taxon>Oikopleuridae</taxon>
        <taxon>Oikopleura</taxon>
    </lineage>
</organism>
<dbReference type="Pfam" id="PF00088">
    <property type="entry name" value="Trefoil"/>
    <property type="match status" value="1"/>
</dbReference>
<evidence type="ECO:0000313" key="7">
    <source>
        <dbReference type="Proteomes" id="UP001158576"/>
    </source>
</evidence>
<evidence type="ECO:0000256" key="4">
    <source>
        <dbReference type="SAM" id="SignalP"/>
    </source>
</evidence>
<name>A0ABN7SIM0_OIKDI</name>
<feature type="domain" description="P-type" evidence="5">
    <location>
        <begin position="670"/>
        <end position="737"/>
    </location>
</feature>
<comment type="caution">
    <text evidence="2">Lacks conserved residue(s) required for the propagation of feature annotation.</text>
</comment>
<keyword evidence="1" id="KW-1015">Disulfide bond</keyword>
<keyword evidence="4" id="KW-0732">Signal</keyword>
<sequence length="999" mass="110738">MKSALGLLLNVDALGVLGDYLSLLNAKTQMEAVNTQFAHGLDEDQRAEQLLSANYLSPNLGQSVASIFSSGIVSPSSANKFYMTGMKNQALAEIQSLSPYTDLLFAYAQAQKNSRSSTQEITQEEVLYSSILEEPMRTIMLLRKSENTKIRAHGQTLLKKAAARCLHLASGPKRDNCKQTNPLPNALMDLVVDGDSTGSKNFLLSSLLKEPTSAVVLNRLINDLDISSAVNSNKELLFLRLLGAGASSPDTPTSLDQIAPNDAYLMFKLIEDHSESNSHFPTDLILSLAYGNDVLDIEATSFQETFGVSTSNFICAVHEESLRLPCLVNQDTITAGECISQGCCYNELDESGVKLALTTKTPKCYKNILGKVGIGIARHMIKKEHIIDLFGGVDKLPTLNDLTEASNWAQSQMPDVLRRMVKEPGDYAGAPENHKMWNDVFDSTENLFKIHDVVDDFPGRDDFVWKPHGPTAMPGAANIEIPEVGGFLSGSDERVKKLDFWVSSHANNIRAQLNSNSYTCQLIEPENMSACFPQNYAALNFEDPAGECEAIGCCFNELNLFHKDGPLPVCYRSLRAGFCDIDISERNKFEDGTNGIFDDGYLENKFWKNTPNRTPCGDPAMDRYECLSQHPTCCFDPNPRVEGEAFCYRRGGAESRIDPKTNKASEGELDECLIIPPHQREGCFNPSTKHGELLNRIATVEQCDAMGCCFDGEAAISNKKLPLFGLTLAGPHCYAGPSNLDRAFINSNYNDLQRRRPSELQRVCANSPKWPKLFVQVTVTQYTNAIIAEALESILAIFVGQFAERDRKKRDMVSDRKLGNLVHCSSFSAIFAKFDKKRFRDIGKCAIEKTHDAAFEVKARIKNRNQRQHFEPLTGGEDGEDDVDEIESSIFSSTARTESQISSTSSSSQMSRDEEIRAIQERSNQLGRLAKQTDRAQLRSNIRARYGLEPDMLDQERVLITIDNGVSLIESIGDSRELNKSVCYWLENDHVKGSTGCVC</sequence>
<evidence type="ECO:0000259" key="5">
    <source>
        <dbReference type="PROSITE" id="PS51448"/>
    </source>
</evidence>
<dbReference type="SUPFAM" id="SSF57492">
    <property type="entry name" value="Trefoil"/>
    <property type="match status" value="1"/>
</dbReference>
<dbReference type="InterPro" id="IPR000519">
    <property type="entry name" value="P_trefoil_dom"/>
</dbReference>
<feature type="chain" id="PRO_5046732405" evidence="4">
    <location>
        <begin position="19"/>
        <end position="999"/>
    </location>
</feature>
<feature type="region of interest" description="Disordered" evidence="3">
    <location>
        <begin position="891"/>
        <end position="914"/>
    </location>
</feature>
<dbReference type="Gene3D" id="4.10.110.10">
    <property type="entry name" value="Spasmolytic Protein, domain 1"/>
    <property type="match status" value="1"/>
</dbReference>
<dbReference type="EMBL" id="OU015569">
    <property type="protein sequence ID" value="CAG5097852.1"/>
    <property type="molecule type" value="Genomic_DNA"/>
</dbReference>
<dbReference type="InterPro" id="IPR044913">
    <property type="entry name" value="P_trefoil_dom_sf"/>
</dbReference>
<keyword evidence="7" id="KW-1185">Reference proteome</keyword>
<gene>
    <name evidence="6" type="ORF">OKIOD_LOCUS6819</name>
</gene>
<accession>A0ABN7SIM0</accession>
<evidence type="ECO:0000256" key="1">
    <source>
        <dbReference type="ARBA" id="ARBA00023157"/>
    </source>
</evidence>
<feature type="domain" description="P-type" evidence="5">
    <location>
        <begin position="313"/>
        <end position="368"/>
    </location>
</feature>
<evidence type="ECO:0000313" key="6">
    <source>
        <dbReference type="EMBL" id="CAG5097852.1"/>
    </source>
</evidence>
<reference evidence="6 7" key="1">
    <citation type="submission" date="2021-04" db="EMBL/GenBank/DDBJ databases">
        <authorList>
            <person name="Bliznina A."/>
        </authorList>
    </citation>
    <scope>NUCLEOTIDE SEQUENCE [LARGE SCALE GENOMIC DNA]</scope>
</reference>
<dbReference type="Proteomes" id="UP001158576">
    <property type="component" value="Chromosome XSR"/>
</dbReference>
<dbReference type="PROSITE" id="PS51448">
    <property type="entry name" value="P_TREFOIL_2"/>
    <property type="match status" value="2"/>
</dbReference>
<dbReference type="SMART" id="SM00018">
    <property type="entry name" value="PD"/>
    <property type="match status" value="2"/>
</dbReference>
<evidence type="ECO:0000256" key="2">
    <source>
        <dbReference type="PROSITE-ProRule" id="PRU00779"/>
    </source>
</evidence>
<proteinExistence type="predicted"/>